<comment type="similarity">
    <text evidence="4">Belongs to the eIF-3 subunit E family.</text>
</comment>
<proteinExistence type="inferred from homology"/>
<name>A0A177BCC6_9BILA</name>
<dbReference type="SUPFAM" id="SSF48452">
    <property type="entry name" value="TPR-like"/>
    <property type="match status" value="1"/>
</dbReference>
<keyword evidence="2 4" id="KW-0396">Initiation factor</keyword>
<evidence type="ECO:0000259" key="5">
    <source>
        <dbReference type="SMART" id="SM01186"/>
    </source>
</evidence>
<evidence type="ECO:0000256" key="2">
    <source>
        <dbReference type="ARBA" id="ARBA00022540"/>
    </source>
</evidence>
<evidence type="ECO:0000313" key="7">
    <source>
        <dbReference type="Proteomes" id="UP000078046"/>
    </source>
</evidence>
<dbReference type="InterPro" id="IPR000717">
    <property type="entry name" value="PCI_dom"/>
</dbReference>
<dbReference type="Proteomes" id="UP000078046">
    <property type="component" value="Unassembled WGS sequence"/>
</dbReference>
<sequence length="441" mass="51906">METDSNYKKYDLSKKISKYIDVHLLVKILDHLSTTNIYSTESISKAKIKAYYQTKMISPIREIYENLDTPIPEEVDEYELKYEEEHDELVQCNVNTLEVLGDDTLIEELKSLNNGDNFSLKLFSRFPELNEEDTLPNLFNYIRILFDMGRYDHVRVCLLYMMKILHYADPLYFSVSWGLAISSILIEEWSEAANHLQFVMENSESYNQNKKNMDILVNDLWIIHASVFVYFRLSNGREQFTDKILDKPLYMNAMQNCCPYMFRYYAFTVVSSNKRNAIKDLVKILEAEREIYSDPITEFVLALFSDFDFDSARKNLDECKKIFEIDYFLCEDSFPSAYDDFVNGARRLLFEVFSRIHKIISLQMLSEWLNLDLDDAERWVVSLLKRENVKIDSKKGIIIIGNKDTSFYSNLISKTKLLAFKSQVMYLELKNRVTSLSGEYN</sequence>
<evidence type="ECO:0000256" key="4">
    <source>
        <dbReference type="PIRNR" id="PIRNR016255"/>
    </source>
</evidence>
<reference evidence="6 7" key="1">
    <citation type="submission" date="2016-04" db="EMBL/GenBank/DDBJ databases">
        <title>The genome of Intoshia linei affirms orthonectids as highly simplified spiralians.</title>
        <authorList>
            <person name="Mikhailov K.V."/>
            <person name="Slusarev G.S."/>
            <person name="Nikitin M.A."/>
            <person name="Logacheva M.D."/>
            <person name="Penin A."/>
            <person name="Aleoshin V."/>
            <person name="Panchin Y.V."/>
        </authorList>
    </citation>
    <scope>NUCLEOTIDE SEQUENCE [LARGE SCALE GENOMIC DNA]</scope>
    <source>
        <strain evidence="6">Intl2013</strain>
        <tissue evidence="6">Whole animal</tissue>
    </source>
</reference>
<dbReference type="GO" id="GO:0005852">
    <property type="term" value="C:eukaryotic translation initiation factor 3 complex"/>
    <property type="evidence" value="ECO:0007669"/>
    <property type="project" value="InterPro"/>
</dbReference>
<dbReference type="InterPro" id="IPR016650">
    <property type="entry name" value="eIF3e"/>
</dbReference>
<dbReference type="GO" id="GO:0003743">
    <property type="term" value="F:translation initiation factor activity"/>
    <property type="evidence" value="ECO:0007669"/>
    <property type="project" value="UniProtKB-KW"/>
</dbReference>
<dbReference type="Pfam" id="PF09440">
    <property type="entry name" value="eIF3_N"/>
    <property type="match status" value="1"/>
</dbReference>
<protein>
    <recommendedName>
        <fullName evidence="4">Eukaryotic translation initiation factor 3 subunit E</fullName>
    </recommendedName>
</protein>
<dbReference type="AlphaFoldDB" id="A0A177BCC6"/>
<dbReference type="SMART" id="SM01186">
    <property type="entry name" value="eIF3_N"/>
    <property type="match status" value="1"/>
</dbReference>
<evidence type="ECO:0000256" key="1">
    <source>
        <dbReference type="ARBA" id="ARBA00022490"/>
    </source>
</evidence>
<organism evidence="6 7">
    <name type="scientific">Intoshia linei</name>
    <dbReference type="NCBI Taxonomy" id="1819745"/>
    <lineage>
        <taxon>Eukaryota</taxon>
        <taxon>Metazoa</taxon>
        <taxon>Spiralia</taxon>
        <taxon>Lophotrochozoa</taxon>
        <taxon>Mesozoa</taxon>
        <taxon>Orthonectida</taxon>
        <taxon>Rhopaluridae</taxon>
        <taxon>Intoshia</taxon>
    </lineage>
</organism>
<gene>
    <name evidence="6" type="ORF">A3Q56_00259</name>
</gene>
<keyword evidence="7" id="KW-1185">Reference proteome</keyword>
<dbReference type="Pfam" id="PF01399">
    <property type="entry name" value="PCI"/>
    <property type="match status" value="1"/>
</dbReference>
<evidence type="ECO:0000256" key="3">
    <source>
        <dbReference type="ARBA" id="ARBA00022917"/>
    </source>
</evidence>
<accession>A0A177BCC6</accession>
<dbReference type="EMBL" id="LWCA01000012">
    <property type="protein sequence ID" value="OAF71968.1"/>
    <property type="molecule type" value="Genomic_DNA"/>
</dbReference>
<keyword evidence="3 4" id="KW-0648">Protein biosynthesis</keyword>
<dbReference type="SUPFAM" id="SSF46785">
    <property type="entry name" value="Winged helix' DNA-binding domain"/>
    <property type="match status" value="1"/>
</dbReference>
<comment type="caution">
    <text evidence="6">The sequence shown here is derived from an EMBL/GenBank/DDBJ whole genome shotgun (WGS) entry which is preliminary data.</text>
</comment>
<comment type="subcellular location">
    <subcellularLocation>
        <location evidence="4">Cytoplasm</location>
    </subcellularLocation>
</comment>
<dbReference type="InterPro" id="IPR019010">
    <property type="entry name" value="eIF3e_N"/>
</dbReference>
<feature type="domain" description="Eukaryotic translation initiation factor 3 subunit E N-terminal" evidence="5">
    <location>
        <begin position="11"/>
        <end position="152"/>
    </location>
</feature>
<keyword evidence="1 4" id="KW-0963">Cytoplasm</keyword>
<dbReference type="OrthoDB" id="417252at2759"/>
<dbReference type="InterPro" id="IPR036390">
    <property type="entry name" value="WH_DNA-bd_sf"/>
</dbReference>
<dbReference type="PANTHER" id="PTHR10317">
    <property type="entry name" value="EUKARYOTIC TRANSLATION INITIATION FACTOR 3 SUBUNIT E"/>
    <property type="match status" value="1"/>
</dbReference>
<evidence type="ECO:0000313" key="6">
    <source>
        <dbReference type="EMBL" id="OAF71968.1"/>
    </source>
</evidence>
<comment type="subunit">
    <text evidence="4">Component of the eukaryotic translation initiation factor 3 (eIF-3) complex.</text>
</comment>
<dbReference type="InterPro" id="IPR011990">
    <property type="entry name" value="TPR-like_helical_dom_sf"/>
</dbReference>
<dbReference type="PIRSF" id="PIRSF016255">
    <property type="entry name" value="eIF3e_su6"/>
    <property type="match status" value="1"/>
</dbReference>